<organism evidence="1 2">
    <name type="scientific">Actinomycetospora atypica</name>
    <dbReference type="NCBI Taxonomy" id="1290095"/>
    <lineage>
        <taxon>Bacteria</taxon>
        <taxon>Bacillati</taxon>
        <taxon>Actinomycetota</taxon>
        <taxon>Actinomycetes</taxon>
        <taxon>Pseudonocardiales</taxon>
        <taxon>Pseudonocardiaceae</taxon>
        <taxon>Actinomycetospora</taxon>
    </lineage>
</organism>
<keyword evidence="2" id="KW-1185">Reference proteome</keyword>
<dbReference type="CDD" id="cd00531">
    <property type="entry name" value="NTF2_like"/>
    <property type="match status" value="1"/>
</dbReference>
<reference evidence="2" key="1">
    <citation type="journal article" date="2019" name="Int. J. Syst. Evol. Microbiol.">
        <title>The Global Catalogue of Microorganisms (GCM) 10K type strain sequencing project: providing services to taxonomists for standard genome sequencing and annotation.</title>
        <authorList>
            <consortium name="The Broad Institute Genomics Platform"/>
            <consortium name="The Broad Institute Genome Sequencing Center for Infectious Disease"/>
            <person name="Wu L."/>
            <person name="Ma J."/>
        </authorList>
    </citation>
    <scope>NUCLEOTIDE SEQUENCE [LARGE SCALE GENOMIC DNA]</scope>
    <source>
        <strain evidence="2">CGMCC 4.7093</strain>
    </source>
</reference>
<dbReference type="EMBL" id="JBHSIV010000017">
    <property type="protein sequence ID" value="MFC5063823.1"/>
    <property type="molecule type" value="Genomic_DNA"/>
</dbReference>
<dbReference type="RefSeq" id="WP_378037171.1">
    <property type="nucleotide sequence ID" value="NZ_JBHSIV010000017.1"/>
</dbReference>
<accession>A0ABV9YP46</accession>
<gene>
    <name evidence="1" type="ORF">ACFPBZ_16510</name>
</gene>
<dbReference type="SUPFAM" id="SSF54427">
    <property type="entry name" value="NTF2-like"/>
    <property type="match status" value="1"/>
</dbReference>
<evidence type="ECO:0000313" key="1">
    <source>
        <dbReference type="EMBL" id="MFC5063823.1"/>
    </source>
</evidence>
<dbReference type="Proteomes" id="UP001595947">
    <property type="component" value="Unassembled WGS sequence"/>
</dbReference>
<proteinExistence type="predicted"/>
<dbReference type="InterPro" id="IPR032710">
    <property type="entry name" value="NTF2-like_dom_sf"/>
</dbReference>
<comment type="caution">
    <text evidence="1">The sequence shown here is derived from an EMBL/GenBank/DDBJ whole genome shotgun (WGS) entry which is preliminary data.</text>
</comment>
<evidence type="ECO:0008006" key="3">
    <source>
        <dbReference type="Google" id="ProtNLM"/>
    </source>
</evidence>
<evidence type="ECO:0000313" key="2">
    <source>
        <dbReference type="Proteomes" id="UP001595947"/>
    </source>
</evidence>
<protein>
    <recommendedName>
        <fullName evidence="3">SnoaL-like domain-containing protein</fullName>
    </recommendedName>
</protein>
<sequence length="138" mass="14611">MTTDSPPGTTAPFLRRWFASLDGDAPDDILDMIAPGFRFSIVFGTGGGAARDFAGGREAMEGYLAQREKGVLTHHVLSASTVGPDELVLGQARRAGEFESTFVAAARLGPDGRVTDLMIGRSPELDVEATGTDTPRSR</sequence>
<name>A0ABV9YP46_9PSEU</name>